<feature type="domain" description="Putative carbohydrate metabolism" evidence="1">
    <location>
        <begin position="80"/>
        <end position="324"/>
    </location>
</feature>
<organism evidence="2 3">
    <name type="scientific">Carboxylicivirga sediminis</name>
    <dbReference type="NCBI Taxonomy" id="2006564"/>
    <lineage>
        <taxon>Bacteria</taxon>
        <taxon>Pseudomonadati</taxon>
        <taxon>Bacteroidota</taxon>
        <taxon>Bacteroidia</taxon>
        <taxon>Marinilabiliales</taxon>
        <taxon>Marinilabiliaceae</taxon>
        <taxon>Carboxylicivirga</taxon>
    </lineage>
</organism>
<evidence type="ECO:0000259" key="1">
    <source>
        <dbReference type="Pfam" id="PF13201"/>
    </source>
</evidence>
<reference evidence="2" key="1">
    <citation type="journal article" date="2018" name="Int. J. Syst. Evol. Microbiol.">
        <title>Carboxylicivirga sediminis sp. nov., isolated from coastal sediment.</title>
        <authorList>
            <person name="Wang F.Q."/>
            <person name="Ren L.H."/>
            <person name="Zou R.J."/>
            <person name="Sun Y.Z."/>
            <person name="Liu X.J."/>
            <person name="Jiang F."/>
            <person name="Liu L.J."/>
        </authorList>
    </citation>
    <scope>NUCLEOTIDE SEQUENCE</scope>
    <source>
        <strain evidence="2">JR1</strain>
    </source>
</reference>
<dbReference type="Gene3D" id="2.60.120.890">
    <property type="entry name" value="BT2081, beta-jelly-roll domain"/>
    <property type="match status" value="1"/>
</dbReference>
<comment type="caution">
    <text evidence="2">The sequence shown here is derived from an EMBL/GenBank/DDBJ whole genome shotgun (WGS) entry which is preliminary data.</text>
</comment>
<evidence type="ECO:0000313" key="2">
    <source>
        <dbReference type="EMBL" id="MBR8534384.1"/>
    </source>
</evidence>
<protein>
    <submittedName>
        <fullName evidence="2">PCMD domain-containing protein</fullName>
    </submittedName>
</protein>
<dbReference type="RefSeq" id="WP_212188289.1">
    <property type="nucleotide sequence ID" value="NZ_JAGTAR010000002.1"/>
</dbReference>
<reference evidence="2" key="2">
    <citation type="submission" date="2021-04" db="EMBL/GenBank/DDBJ databases">
        <authorList>
            <person name="Zhang T."/>
            <person name="Zhang Y."/>
            <person name="Lu D."/>
            <person name="Zuo D."/>
            <person name="Du Z."/>
        </authorList>
    </citation>
    <scope>NUCLEOTIDE SEQUENCE</scope>
    <source>
        <strain evidence="2">JR1</strain>
    </source>
</reference>
<dbReference type="EMBL" id="JAGTAR010000002">
    <property type="protein sequence ID" value="MBR8534384.1"/>
    <property type="molecule type" value="Genomic_DNA"/>
</dbReference>
<dbReference type="InterPro" id="IPR025112">
    <property type="entry name" value="PCMD"/>
</dbReference>
<sequence>MRRLLLIISISFVSLVQIVAQINVPQPVTLKRAQIPYSDMDSWWSRHVTESRLIGGSEVIYFEPGPDDARFQKIEGTIEHLTPWATSNVKAEVGVRAANQSVFREKRGDGYCARLETNLKKVVVLGIVNVKAIASGSIFTGSMVDPIIEPNNPRHNTLMGIPFNEAPSALSFDYKLIAGQQRLQATGGFSVKKIAGADKSEVYMLLQSRKENPDGSLTVKRVGTAWQRFEQSKMQWINNYQIPVVYGDASQQPGFKPYMNLISDADPYYAINSKGQKVGYVESGWSNNADDITHIIIVFSASYEGGAYIGSPESKLWIDNIQLIYD</sequence>
<name>A0A941F0V7_9BACT</name>
<dbReference type="InterPro" id="IPR038653">
    <property type="entry name" value="Put_CMD_sf"/>
</dbReference>
<gene>
    <name evidence="2" type="ORF">KDU71_02345</name>
</gene>
<dbReference type="Pfam" id="PF13201">
    <property type="entry name" value="PCMD"/>
    <property type="match status" value="1"/>
</dbReference>
<proteinExistence type="predicted"/>
<evidence type="ECO:0000313" key="3">
    <source>
        <dbReference type="Proteomes" id="UP000679220"/>
    </source>
</evidence>
<keyword evidence="3" id="KW-1185">Reference proteome</keyword>
<dbReference type="Proteomes" id="UP000679220">
    <property type="component" value="Unassembled WGS sequence"/>
</dbReference>
<accession>A0A941F0V7</accession>
<dbReference type="AlphaFoldDB" id="A0A941F0V7"/>